<dbReference type="SUPFAM" id="SSF81321">
    <property type="entry name" value="Family A G protein-coupled receptor-like"/>
    <property type="match status" value="1"/>
</dbReference>
<evidence type="ECO:0000256" key="4">
    <source>
        <dbReference type="ARBA" id="ARBA00022989"/>
    </source>
</evidence>
<dbReference type="PANTHER" id="PTHR24231:SF35">
    <property type="entry name" value="P2Y PURINOCEPTOR 4-LIKE"/>
    <property type="match status" value="1"/>
</dbReference>
<keyword evidence="4 10" id="KW-1133">Transmembrane helix</keyword>
<evidence type="ECO:0000313" key="12">
    <source>
        <dbReference type="Ensembl" id="ENSACAP00000019557.2"/>
    </source>
</evidence>
<dbReference type="InterPro" id="IPR000276">
    <property type="entry name" value="GPCR_Rhodpsn"/>
</dbReference>
<evidence type="ECO:0000256" key="7">
    <source>
        <dbReference type="ARBA" id="ARBA00023170"/>
    </source>
</evidence>
<comment type="subcellular location">
    <subcellularLocation>
        <location evidence="1">Cell membrane</location>
        <topology evidence="1">Multi-pass membrane protein</topology>
    </subcellularLocation>
</comment>
<feature type="transmembrane region" description="Helical" evidence="10">
    <location>
        <begin position="227"/>
        <end position="254"/>
    </location>
</feature>
<evidence type="ECO:0000256" key="2">
    <source>
        <dbReference type="ARBA" id="ARBA00022475"/>
    </source>
</evidence>
<dbReference type="GeneTree" id="ENSGT01150000287001"/>
<dbReference type="Ensembl" id="ENSACAT00000022483.2">
    <property type="protein sequence ID" value="ENSACAP00000019557.2"/>
    <property type="gene ID" value="ENSACAG00000024241.2"/>
</dbReference>
<dbReference type="GO" id="GO:0038023">
    <property type="term" value="F:signaling receptor activity"/>
    <property type="evidence" value="ECO:0000318"/>
    <property type="project" value="GO_Central"/>
</dbReference>
<feature type="transmembrane region" description="Helical" evidence="10">
    <location>
        <begin position="97"/>
        <end position="114"/>
    </location>
</feature>
<dbReference type="GO" id="GO:0007186">
    <property type="term" value="P:G protein-coupled receptor signaling pathway"/>
    <property type="evidence" value="ECO:0000318"/>
    <property type="project" value="GO_Central"/>
</dbReference>
<keyword evidence="5 9" id="KW-0297">G-protein coupled receptor</keyword>
<reference evidence="12" key="3">
    <citation type="submission" date="2025-09" db="UniProtKB">
        <authorList>
            <consortium name="Ensembl"/>
        </authorList>
    </citation>
    <scope>IDENTIFICATION</scope>
</reference>
<evidence type="ECO:0000256" key="10">
    <source>
        <dbReference type="SAM" id="Phobius"/>
    </source>
</evidence>
<evidence type="ECO:0000256" key="6">
    <source>
        <dbReference type="ARBA" id="ARBA00023136"/>
    </source>
</evidence>
<feature type="domain" description="G-protein coupled receptors family 1 profile" evidence="11">
    <location>
        <begin position="32"/>
        <end position="286"/>
    </location>
</feature>
<dbReference type="InParanoid" id="H9GSN4"/>
<evidence type="ECO:0000256" key="5">
    <source>
        <dbReference type="ARBA" id="ARBA00023040"/>
    </source>
</evidence>
<dbReference type="GO" id="GO:0005886">
    <property type="term" value="C:plasma membrane"/>
    <property type="evidence" value="ECO:0000318"/>
    <property type="project" value="GO_Central"/>
</dbReference>
<dbReference type="Gene3D" id="1.20.1070.10">
    <property type="entry name" value="Rhodopsin 7-helix transmembrane proteins"/>
    <property type="match status" value="1"/>
</dbReference>
<evidence type="ECO:0000313" key="13">
    <source>
        <dbReference type="Proteomes" id="UP000001646"/>
    </source>
</evidence>
<dbReference type="GO" id="GO:0004930">
    <property type="term" value="F:G protein-coupled receptor activity"/>
    <property type="evidence" value="ECO:0007669"/>
    <property type="project" value="UniProtKB-KW"/>
</dbReference>
<organism evidence="12 13">
    <name type="scientific">Anolis carolinensis</name>
    <name type="common">Green anole</name>
    <name type="synonym">American chameleon</name>
    <dbReference type="NCBI Taxonomy" id="28377"/>
    <lineage>
        <taxon>Eukaryota</taxon>
        <taxon>Metazoa</taxon>
        <taxon>Chordata</taxon>
        <taxon>Craniata</taxon>
        <taxon>Vertebrata</taxon>
        <taxon>Euteleostomi</taxon>
        <taxon>Lepidosauria</taxon>
        <taxon>Squamata</taxon>
        <taxon>Bifurcata</taxon>
        <taxon>Unidentata</taxon>
        <taxon>Episquamata</taxon>
        <taxon>Toxicofera</taxon>
        <taxon>Iguania</taxon>
        <taxon>Dactyloidae</taxon>
        <taxon>Anolis</taxon>
    </lineage>
</organism>
<keyword evidence="6 10" id="KW-0472">Membrane</keyword>
<protein>
    <recommendedName>
        <fullName evidence="11">G-protein coupled receptors family 1 profile domain-containing protein</fullName>
    </recommendedName>
</protein>
<feature type="transmembrane region" description="Helical" evidence="10">
    <location>
        <begin position="20"/>
        <end position="43"/>
    </location>
</feature>
<sequence>MNTTNATQCPPVELHVVIPTLLSVFSLVGLVFNGFSLWIFWFIIKHWNSGAMLQFSLALADSMILPLAPLMMTYFYLGSHWPFGEFLCQLLAFLLNTHFYGSVYFLMLISIHRYQVIVHCKAKTFWRRRSFLKKLIVVFWSLLILQGLPLFFFLKTSVINSKVKCMSILQSELSSLYLAYGILRGICFLLTFGITFVSYMKLGIYIANINPANLRGRVMKTRSIQMIVLTLVIYAVCFVPVHVSMTVAAIMRLYDIFCTRLNQIQIAYYVSVVFSVLNSCLDPFIYNFANEKFHMRASEALHMCTSPIAQNGRRDSCAHAQVFDRLPGT</sequence>
<evidence type="ECO:0000256" key="8">
    <source>
        <dbReference type="ARBA" id="ARBA00023224"/>
    </source>
</evidence>
<dbReference type="PROSITE" id="PS50262">
    <property type="entry name" value="G_PROTEIN_RECEP_F1_2"/>
    <property type="match status" value="1"/>
</dbReference>
<keyword evidence="7 9" id="KW-0675">Receptor</keyword>
<feature type="transmembrane region" description="Helical" evidence="10">
    <location>
        <begin position="266"/>
        <end position="286"/>
    </location>
</feature>
<feature type="transmembrane region" description="Helical" evidence="10">
    <location>
        <begin position="177"/>
        <end position="206"/>
    </location>
</feature>
<keyword evidence="13" id="KW-1185">Reference proteome</keyword>
<reference evidence="12" key="2">
    <citation type="submission" date="2025-08" db="UniProtKB">
        <authorList>
            <consortium name="Ensembl"/>
        </authorList>
    </citation>
    <scope>IDENTIFICATION</scope>
</reference>
<evidence type="ECO:0000256" key="3">
    <source>
        <dbReference type="ARBA" id="ARBA00022692"/>
    </source>
</evidence>
<feature type="transmembrane region" description="Helical" evidence="10">
    <location>
        <begin position="135"/>
        <end position="154"/>
    </location>
</feature>
<evidence type="ECO:0000256" key="9">
    <source>
        <dbReference type="RuleBase" id="RU000688"/>
    </source>
</evidence>
<evidence type="ECO:0000256" key="1">
    <source>
        <dbReference type="ARBA" id="ARBA00004651"/>
    </source>
</evidence>
<comment type="similarity">
    <text evidence="9">Belongs to the G-protein coupled receptor 1 family.</text>
</comment>
<dbReference type="PRINTS" id="PR00237">
    <property type="entry name" value="GPCRRHODOPSN"/>
</dbReference>
<proteinExistence type="inferred from homology"/>
<dbReference type="PROSITE" id="PS00237">
    <property type="entry name" value="G_PROTEIN_RECEP_F1_1"/>
    <property type="match status" value="1"/>
</dbReference>
<dbReference type="PANTHER" id="PTHR24231">
    <property type="entry name" value="PURINOCEPTOR-RELATED G-PROTEIN COUPLED RECEPTOR"/>
    <property type="match status" value="1"/>
</dbReference>
<dbReference type="AlphaFoldDB" id="H9GSN4"/>
<keyword evidence="8 9" id="KW-0807">Transducer</keyword>
<reference evidence="12" key="1">
    <citation type="submission" date="2009-12" db="EMBL/GenBank/DDBJ databases">
        <title>The Genome Sequence of Anolis carolinensis (Green Anole Lizard).</title>
        <authorList>
            <consortium name="The Genome Sequencing Platform"/>
            <person name="Di Palma F."/>
            <person name="Alfoldi J."/>
            <person name="Heiman D."/>
            <person name="Young S."/>
            <person name="Grabherr M."/>
            <person name="Johnson J."/>
            <person name="Lander E.S."/>
            <person name="Lindblad-Toh K."/>
        </authorList>
    </citation>
    <scope>NUCLEOTIDE SEQUENCE [LARGE SCALE GENOMIC DNA]</scope>
    <source>
        <strain evidence="12">JBL SC #1</strain>
    </source>
</reference>
<dbReference type="eggNOG" id="ENOG502RYQQ">
    <property type="taxonomic scope" value="Eukaryota"/>
</dbReference>
<dbReference type="HOGENOM" id="CLU_009579_8_2_1"/>
<keyword evidence="3 9" id="KW-0812">Transmembrane</keyword>
<feature type="transmembrane region" description="Helical" evidence="10">
    <location>
        <begin position="55"/>
        <end position="77"/>
    </location>
</feature>
<name>H9GSN4_ANOCA</name>
<dbReference type="Proteomes" id="UP000001646">
    <property type="component" value="Unplaced"/>
</dbReference>
<accession>H9GSN4</accession>
<dbReference type="InterPro" id="IPR017452">
    <property type="entry name" value="GPCR_Rhodpsn_7TM"/>
</dbReference>
<keyword evidence="2" id="KW-1003">Cell membrane</keyword>
<dbReference type="Pfam" id="PF00001">
    <property type="entry name" value="7tm_1"/>
    <property type="match status" value="1"/>
</dbReference>
<evidence type="ECO:0000259" key="11">
    <source>
        <dbReference type="PROSITE" id="PS50262"/>
    </source>
</evidence>